<dbReference type="Proteomes" id="UP000292082">
    <property type="component" value="Unassembled WGS sequence"/>
</dbReference>
<dbReference type="PROSITE" id="PS00678">
    <property type="entry name" value="WD_REPEATS_1"/>
    <property type="match status" value="3"/>
</dbReference>
<name>A0A4Q9PFX8_9APHY</name>
<proteinExistence type="predicted"/>
<feature type="compositionally biased region" description="Basic and acidic residues" evidence="4">
    <location>
        <begin position="427"/>
        <end position="443"/>
    </location>
</feature>
<protein>
    <submittedName>
        <fullName evidence="5">WD40 repeat-like protein</fullName>
    </submittedName>
</protein>
<feature type="compositionally biased region" description="Polar residues" evidence="4">
    <location>
        <begin position="444"/>
        <end position="461"/>
    </location>
</feature>
<feature type="repeat" description="WD" evidence="3">
    <location>
        <begin position="585"/>
        <end position="626"/>
    </location>
</feature>
<dbReference type="InterPro" id="IPR036322">
    <property type="entry name" value="WD40_repeat_dom_sf"/>
</dbReference>
<dbReference type="SUPFAM" id="SSF50978">
    <property type="entry name" value="WD40 repeat-like"/>
    <property type="match status" value="1"/>
</dbReference>
<feature type="repeat" description="WD" evidence="3">
    <location>
        <begin position="459"/>
        <end position="500"/>
    </location>
</feature>
<gene>
    <name evidence="5" type="ORF">BD310DRAFT_833266</name>
</gene>
<feature type="repeat" description="WD" evidence="3">
    <location>
        <begin position="543"/>
        <end position="584"/>
    </location>
</feature>
<dbReference type="InterPro" id="IPR050349">
    <property type="entry name" value="WD_LIS1/nudF_dynein_reg"/>
</dbReference>
<dbReference type="InterPro" id="IPR015943">
    <property type="entry name" value="WD40/YVTN_repeat-like_dom_sf"/>
</dbReference>
<dbReference type="PROSITE" id="PS50082">
    <property type="entry name" value="WD_REPEATS_2"/>
    <property type="match status" value="8"/>
</dbReference>
<dbReference type="AlphaFoldDB" id="A0A4Q9PFX8"/>
<feature type="repeat" description="WD" evidence="3">
    <location>
        <begin position="501"/>
        <end position="542"/>
    </location>
</feature>
<feature type="repeat" description="WD" evidence="3">
    <location>
        <begin position="711"/>
        <end position="752"/>
    </location>
</feature>
<keyword evidence="2" id="KW-0677">Repeat</keyword>
<dbReference type="Pfam" id="PF00400">
    <property type="entry name" value="WD40"/>
    <property type="match status" value="8"/>
</dbReference>
<keyword evidence="6" id="KW-1185">Reference proteome</keyword>
<dbReference type="CDD" id="cd00200">
    <property type="entry name" value="WD40"/>
    <property type="match status" value="1"/>
</dbReference>
<feature type="repeat" description="WD" evidence="3">
    <location>
        <begin position="627"/>
        <end position="668"/>
    </location>
</feature>
<dbReference type="SMART" id="SM00320">
    <property type="entry name" value="WD40"/>
    <property type="match status" value="8"/>
</dbReference>
<dbReference type="InterPro" id="IPR019775">
    <property type="entry name" value="WD40_repeat_CS"/>
</dbReference>
<feature type="repeat" description="WD" evidence="3">
    <location>
        <begin position="669"/>
        <end position="710"/>
    </location>
</feature>
<feature type="region of interest" description="Disordered" evidence="4">
    <location>
        <begin position="399"/>
        <end position="465"/>
    </location>
</feature>
<feature type="repeat" description="WD" evidence="3">
    <location>
        <begin position="753"/>
        <end position="786"/>
    </location>
</feature>
<sequence length="805" mass="87746">MRHGYPLWHPEIERGKGLEMRIGDVGYLKGGAFFRIFNATLPSDHQDHSAYGTPDNHEPFRVKPILIHTHDVIESHLCSRSVLSYDYEGSITTVATPVGAGMKFHCSQEQGAFVFMNVAAEKTMMHATTKLAPFMRNNIDNWHDFVTGTHSLDISKEEIVFVSGVVKTEDWGLGAFMNQAKGGAVAFSAQVPFCQGAFSVQVEKGRAMNVQMRTKPKPSNASFVSRPNSLLESAGGSTASAASSSQGYSGVVPGECKKNQTLFFHYYKIKNRLWFRKGVFQAAAGPDERDPDHTGDGEDVALLSQHNEEWDVVEEPPIDESYDPVDYLLDYILAYPMEDGSEVPIAIASDLHIYALFEGEVPLDIKGALKELRPPVMFVDDDRQVACVAVAEWAEDIPDSDVVSSKAAGKQKSDLPAPDDPGSQERPLAEGDDRKPEGEDKDAQPSTSKDPQANPPVTLQEHTGGVTCVSFSPDGRYIASGSEDTTVILRDGTTGALIQRLTDNNEPVWALAFSPDSTRLCTGASNGMALIWDVETRSVVTVLDGHTGLVQTIAYSPDGQKIVTSSVDFSARVWDATTGTLIHTLEDHGAVVMSAIFSPDGLWVASCGADYSAKIWHAENGTLHHSLDAHKGVVWSIAFSPDSRRLITGSDDMTSRIWRVTDGEELVILHEHQGPVWAVRFSSNGKYILTASNDATIKVCDSFTGERKHVFNRHDTLVNAAVFSPDGKWIASSASNNVVMVWNTETGKNLPVMEGHLDKVTGLQFSPDGERLVSCSDDGSVRIWTLPDNADGILELVPAPETVQQ</sequence>
<evidence type="ECO:0000313" key="6">
    <source>
        <dbReference type="Proteomes" id="UP000292082"/>
    </source>
</evidence>
<evidence type="ECO:0000256" key="2">
    <source>
        <dbReference type="ARBA" id="ARBA00022737"/>
    </source>
</evidence>
<evidence type="ECO:0000256" key="1">
    <source>
        <dbReference type="ARBA" id="ARBA00022574"/>
    </source>
</evidence>
<dbReference type="InterPro" id="IPR001680">
    <property type="entry name" value="WD40_rpt"/>
</dbReference>
<organism evidence="5 6">
    <name type="scientific">Dichomitus squalens</name>
    <dbReference type="NCBI Taxonomy" id="114155"/>
    <lineage>
        <taxon>Eukaryota</taxon>
        <taxon>Fungi</taxon>
        <taxon>Dikarya</taxon>
        <taxon>Basidiomycota</taxon>
        <taxon>Agaricomycotina</taxon>
        <taxon>Agaricomycetes</taxon>
        <taxon>Polyporales</taxon>
        <taxon>Polyporaceae</taxon>
        <taxon>Dichomitus</taxon>
    </lineage>
</organism>
<evidence type="ECO:0000313" key="5">
    <source>
        <dbReference type="EMBL" id="TBU51932.1"/>
    </source>
</evidence>
<reference evidence="5 6" key="1">
    <citation type="submission" date="2019-01" db="EMBL/GenBank/DDBJ databases">
        <title>Draft genome sequences of three monokaryotic isolates of the white-rot basidiomycete fungus Dichomitus squalens.</title>
        <authorList>
            <consortium name="DOE Joint Genome Institute"/>
            <person name="Lopez S.C."/>
            <person name="Andreopoulos B."/>
            <person name="Pangilinan J."/>
            <person name="Lipzen A."/>
            <person name="Riley R."/>
            <person name="Ahrendt S."/>
            <person name="Ng V."/>
            <person name="Barry K."/>
            <person name="Daum C."/>
            <person name="Grigoriev I.V."/>
            <person name="Hilden K.S."/>
            <person name="Makela M.R."/>
            <person name="de Vries R.P."/>
        </authorList>
    </citation>
    <scope>NUCLEOTIDE SEQUENCE [LARGE SCALE GENOMIC DNA]</scope>
    <source>
        <strain evidence="5 6">CBS 464.89</strain>
    </source>
</reference>
<dbReference type="Gene3D" id="2.130.10.10">
    <property type="entry name" value="YVTN repeat-like/Quinoprotein amine dehydrogenase"/>
    <property type="match status" value="3"/>
</dbReference>
<keyword evidence="1 3" id="KW-0853">WD repeat</keyword>
<dbReference type="STRING" id="114155.A0A4Q9PFX8"/>
<dbReference type="PANTHER" id="PTHR44129">
    <property type="entry name" value="WD REPEAT-CONTAINING PROTEIN POP1"/>
    <property type="match status" value="1"/>
</dbReference>
<evidence type="ECO:0000256" key="4">
    <source>
        <dbReference type="SAM" id="MobiDB-lite"/>
    </source>
</evidence>
<dbReference type="PROSITE" id="PS50294">
    <property type="entry name" value="WD_REPEATS_REGION"/>
    <property type="match status" value="8"/>
</dbReference>
<dbReference type="EMBL" id="ML145276">
    <property type="protein sequence ID" value="TBU51932.1"/>
    <property type="molecule type" value="Genomic_DNA"/>
</dbReference>
<evidence type="ECO:0000256" key="3">
    <source>
        <dbReference type="PROSITE-ProRule" id="PRU00221"/>
    </source>
</evidence>
<accession>A0A4Q9PFX8</accession>